<evidence type="ECO:0000313" key="2">
    <source>
        <dbReference type="EMBL" id="SEI01215.1"/>
    </source>
</evidence>
<dbReference type="STRING" id="173990.SAMN05660691_02782"/>
<gene>
    <name evidence="2" type="ORF">SAMN05660691_02782</name>
</gene>
<sequence length="262" mass="27223">MKTLKHLLCVAGLALSGTVSAGPILIINGADQTTEVGTTNALTANLQALHLAVGNTVTIVDSLLADISGYSQVWDVRFFNAAALDSAAQNTYMNYLGNGGGLFLMGENSSFMDRNNSVLELIELLGGGALGFDGCFDGTQMVHAPFTGPNAVSEVTYAASGCFMDNGTGQWITSRADGSMGSGVAFGVGSLSNAMAGALTTILDVNFMMNQFDLPNSQELTKNLIGFIGDQVDPGNDIPAPASILLFAAGLAGLRMRMRYSN</sequence>
<feature type="signal peptide" evidence="1">
    <location>
        <begin position="1"/>
        <end position="21"/>
    </location>
</feature>
<dbReference type="EMBL" id="FNXF01000011">
    <property type="protein sequence ID" value="SEI01215.1"/>
    <property type="molecule type" value="Genomic_DNA"/>
</dbReference>
<dbReference type="OrthoDB" id="5760545at2"/>
<keyword evidence="1" id="KW-0732">Signal</keyword>
<dbReference type="AlphaFoldDB" id="A0A1H6MHW2"/>
<dbReference type="Proteomes" id="UP000199371">
    <property type="component" value="Unassembled WGS sequence"/>
</dbReference>
<evidence type="ECO:0000313" key="3">
    <source>
        <dbReference type="Proteomes" id="UP000199371"/>
    </source>
</evidence>
<keyword evidence="3" id="KW-1185">Reference proteome</keyword>
<dbReference type="RefSeq" id="WP_092794482.1">
    <property type="nucleotide sequence ID" value="NZ_DASWWU010000001.1"/>
</dbReference>
<organism evidence="2 3">
    <name type="scientific">Rheinheimera pacifica</name>
    <dbReference type="NCBI Taxonomy" id="173990"/>
    <lineage>
        <taxon>Bacteria</taxon>
        <taxon>Pseudomonadati</taxon>
        <taxon>Pseudomonadota</taxon>
        <taxon>Gammaproteobacteria</taxon>
        <taxon>Chromatiales</taxon>
        <taxon>Chromatiaceae</taxon>
        <taxon>Rheinheimera</taxon>
    </lineage>
</organism>
<evidence type="ECO:0000256" key="1">
    <source>
        <dbReference type="SAM" id="SignalP"/>
    </source>
</evidence>
<feature type="chain" id="PRO_5011525131" evidence="1">
    <location>
        <begin position="22"/>
        <end position="262"/>
    </location>
</feature>
<proteinExistence type="predicted"/>
<protein>
    <submittedName>
        <fullName evidence="2">PEP-CTERM protein-sorting domain-containing protein</fullName>
    </submittedName>
</protein>
<name>A0A1H6MHW2_9GAMM</name>
<accession>A0A1H6MHW2</accession>
<reference evidence="3" key="1">
    <citation type="submission" date="2016-10" db="EMBL/GenBank/DDBJ databases">
        <authorList>
            <person name="Varghese N."/>
            <person name="Submissions S."/>
        </authorList>
    </citation>
    <scope>NUCLEOTIDE SEQUENCE [LARGE SCALE GENOMIC DNA]</scope>
    <source>
        <strain evidence="3">DSM 17616</strain>
    </source>
</reference>